<dbReference type="Proteomes" id="UP000054783">
    <property type="component" value="Unassembled WGS sequence"/>
</dbReference>
<sequence>MDKNMLFIPVSGRCKKRFTANLIAPSTLSKSFLEMPGTPNLYSKDGIRVSSRGAKSKWGLPLRVISMPRNLIKSPGSAMGMCWFSSPKLGTLKGLELQTPLIKEVQGDGE</sequence>
<comment type="caution">
    <text evidence="1">The sequence shown here is derived from an EMBL/GenBank/DDBJ whole genome shotgun (WGS) entry which is preliminary data.</text>
</comment>
<organism evidence="1 2">
    <name type="scientific">Trichinella patagoniensis</name>
    <dbReference type="NCBI Taxonomy" id="990121"/>
    <lineage>
        <taxon>Eukaryota</taxon>
        <taxon>Metazoa</taxon>
        <taxon>Ecdysozoa</taxon>
        <taxon>Nematoda</taxon>
        <taxon>Enoplea</taxon>
        <taxon>Dorylaimia</taxon>
        <taxon>Trichinellida</taxon>
        <taxon>Trichinellidae</taxon>
        <taxon>Trichinella</taxon>
    </lineage>
</organism>
<evidence type="ECO:0000313" key="2">
    <source>
        <dbReference type="Proteomes" id="UP000054783"/>
    </source>
</evidence>
<keyword evidence="2" id="KW-1185">Reference proteome</keyword>
<dbReference type="AlphaFoldDB" id="A0A0V0YWN2"/>
<dbReference type="EMBL" id="JYDQ01001839">
    <property type="protein sequence ID" value="KRY04592.1"/>
    <property type="molecule type" value="Genomic_DNA"/>
</dbReference>
<reference evidence="1 2" key="1">
    <citation type="submission" date="2015-01" db="EMBL/GenBank/DDBJ databases">
        <title>Evolution of Trichinella species and genotypes.</title>
        <authorList>
            <person name="Korhonen P.K."/>
            <person name="Edoardo P."/>
            <person name="Giuseppe L.R."/>
            <person name="Gasser R.B."/>
        </authorList>
    </citation>
    <scope>NUCLEOTIDE SEQUENCE [LARGE SCALE GENOMIC DNA]</scope>
    <source>
        <strain evidence="1">ISS2496</strain>
    </source>
</reference>
<name>A0A0V0YWN2_9BILA</name>
<evidence type="ECO:0000313" key="1">
    <source>
        <dbReference type="EMBL" id="KRY04592.1"/>
    </source>
</evidence>
<protein>
    <submittedName>
        <fullName evidence="1">Uncharacterized protein</fullName>
    </submittedName>
</protein>
<accession>A0A0V0YWN2</accession>
<proteinExistence type="predicted"/>
<gene>
    <name evidence="1" type="ORF">T12_8189</name>
</gene>